<dbReference type="AlphaFoldDB" id="Q1QFL9"/>
<geneLocation type="plasmid" evidence="4">
    <name>pNITHX2</name>
</geneLocation>
<organism evidence="3 4">
    <name type="scientific">Nitrobacter hamburgensis (strain DSM 10229 / NCIMB 13809 / X14)</name>
    <dbReference type="NCBI Taxonomy" id="323097"/>
    <lineage>
        <taxon>Bacteria</taxon>
        <taxon>Pseudomonadati</taxon>
        <taxon>Pseudomonadota</taxon>
        <taxon>Alphaproteobacteria</taxon>
        <taxon>Hyphomicrobiales</taxon>
        <taxon>Nitrobacteraceae</taxon>
        <taxon>Nitrobacter</taxon>
    </lineage>
</organism>
<keyword evidence="2" id="KW-0472">Membrane</keyword>
<evidence type="ECO:0000256" key="1">
    <source>
        <dbReference type="SAM" id="MobiDB-lite"/>
    </source>
</evidence>
<dbReference type="EMBL" id="CP000321">
    <property type="protein sequence ID" value="ABE64978.1"/>
    <property type="molecule type" value="Genomic_DNA"/>
</dbReference>
<gene>
    <name evidence="3" type="ordered locus">Nham_4389</name>
</gene>
<keyword evidence="2" id="KW-1133">Transmembrane helix</keyword>
<dbReference type="Proteomes" id="UP000001953">
    <property type="component" value="Plasmid 2"/>
</dbReference>
<accession>Q1QFL9</accession>
<keyword evidence="3" id="KW-0614">Plasmid</keyword>
<sequence length="106" mass="11955">MGWTLDNAIRTGQGVPVDQKTASPQAEFFHPDGKRYEAFPPAAEPDGATALYRFMLLFDIPEPMLPPIISGCFFIMAMHFLFFIMASSDIDWHFFMIVMSLFDVAA</sequence>
<evidence type="ECO:0000313" key="3">
    <source>
        <dbReference type="EMBL" id="ABE64978.1"/>
    </source>
</evidence>
<evidence type="ECO:0000313" key="4">
    <source>
        <dbReference type="Proteomes" id="UP000001953"/>
    </source>
</evidence>
<keyword evidence="2" id="KW-0812">Transmembrane</keyword>
<evidence type="ECO:0000256" key="2">
    <source>
        <dbReference type="SAM" id="Phobius"/>
    </source>
</evidence>
<dbReference type="KEGG" id="nha:Nham_4389"/>
<keyword evidence="4" id="KW-1185">Reference proteome</keyword>
<dbReference type="RefSeq" id="WP_011505168.1">
    <property type="nucleotide sequence ID" value="NC_007960.1"/>
</dbReference>
<proteinExistence type="predicted"/>
<feature type="transmembrane region" description="Helical" evidence="2">
    <location>
        <begin position="64"/>
        <end position="86"/>
    </location>
</feature>
<protein>
    <submittedName>
        <fullName evidence="3">Uncharacterized protein</fullName>
    </submittedName>
</protein>
<reference evidence="4" key="1">
    <citation type="submission" date="2006-03" db="EMBL/GenBank/DDBJ databases">
        <title>Complete sequence of plasmid 2 of Nitrobacter hamburgensis X14.</title>
        <authorList>
            <consortium name="US DOE Joint Genome Institute"/>
            <person name="Copeland A."/>
            <person name="Lucas S."/>
            <person name="Lapidus A."/>
            <person name="Barry K."/>
            <person name="Detter J.C."/>
            <person name="Glavina del Rio T."/>
            <person name="Hammon N."/>
            <person name="Israni S."/>
            <person name="Dalin E."/>
            <person name="Tice H."/>
            <person name="Pitluck S."/>
            <person name="Chain P."/>
            <person name="Malfatti S."/>
            <person name="Shin M."/>
            <person name="Vergez L."/>
            <person name="Schmutz J."/>
            <person name="Larimer F."/>
            <person name="Land M."/>
            <person name="Hauser L."/>
            <person name="Kyrpides N."/>
            <person name="Ivanova N."/>
            <person name="Ward B."/>
            <person name="Arp D."/>
            <person name="Klotz M."/>
            <person name="Stein L."/>
            <person name="O'Mullan G."/>
            <person name="Starkenburg S."/>
            <person name="Sayavedra L."/>
            <person name="Poret-Peterson A.T."/>
            <person name="Gentry M.E."/>
            <person name="Bruce D."/>
            <person name="Richardson P."/>
        </authorList>
    </citation>
    <scope>NUCLEOTIDE SEQUENCE [LARGE SCALE GENOMIC DNA]</scope>
    <source>
        <strain evidence="4">DSM 10229 / NCIMB 13809 / X14</strain>
        <plasmid evidence="4">Plasmid pNITHX2</plasmid>
    </source>
</reference>
<feature type="region of interest" description="Disordered" evidence="1">
    <location>
        <begin position="1"/>
        <end position="21"/>
    </location>
</feature>
<dbReference type="HOGENOM" id="CLU_2220386_0_0_5"/>
<name>Q1QFL9_NITHX</name>